<dbReference type="SUPFAM" id="SSF46785">
    <property type="entry name" value="Winged helix' DNA-binding domain"/>
    <property type="match status" value="1"/>
</dbReference>
<gene>
    <name evidence="1" type="ORF">FOT72_01590</name>
</gene>
<dbReference type="Proteomes" id="UP000656723">
    <property type="component" value="Unassembled WGS sequence"/>
</dbReference>
<dbReference type="AlphaFoldDB" id="A0A8I0JRQ1"/>
<proteinExistence type="predicted"/>
<protein>
    <submittedName>
        <fullName evidence="1">MarR family transcriptional regulator</fullName>
    </submittedName>
</protein>
<dbReference type="EMBL" id="VKME01000006">
    <property type="protein sequence ID" value="MBE0126743.1"/>
    <property type="molecule type" value="Genomic_DNA"/>
</dbReference>
<dbReference type="Pfam" id="PF13412">
    <property type="entry name" value="HTH_24"/>
    <property type="match status" value="1"/>
</dbReference>
<dbReference type="InterPro" id="IPR036388">
    <property type="entry name" value="WH-like_DNA-bd_sf"/>
</dbReference>
<dbReference type="RefSeq" id="WP_192477586.1">
    <property type="nucleotide sequence ID" value="NZ_VKME01000006.1"/>
</dbReference>
<reference evidence="1" key="1">
    <citation type="submission" date="2019-07" db="EMBL/GenBank/DDBJ databases">
        <title>KPC-2 carbapenem resistent Enterobacterales isolates from Germany.</title>
        <authorList>
            <person name="Yao Y."/>
            <person name="Falgenhauer L."/>
            <person name="Imirzalioglu C."/>
            <person name="Chakraborty T."/>
        </authorList>
    </citation>
    <scope>NUCLEOTIDE SEQUENCE</scope>
    <source>
        <strain evidence="1">CA13304</strain>
    </source>
</reference>
<evidence type="ECO:0000313" key="2">
    <source>
        <dbReference type="Proteomes" id="UP000656723"/>
    </source>
</evidence>
<dbReference type="InterPro" id="IPR036390">
    <property type="entry name" value="WH_DNA-bd_sf"/>
</dbReference>
<comment type="caution">
    <text evidence="1">The sequence shown here is derived from an EMBL/GenBank/DDBJ whole genome shotgun (WGS) entry which is preliminary data.</text>
</comment>
<dbReference type="Gene3D" id="1.10.10.10">
    <property type="entry name" value="Winged helix-like DNA-binding domain superfamily/Winged helix DNA-binding domain"/>
    <property type="match status" value="1"/>
</dbReference>
<accession>A0A8I0JRQ1</accession>
<name>A0A8I0JRQ1_CITAM</name>
<organism evidence="1 2">
    <name type="scientific">Citrobacter amalonaticus</name>
    <dbReference type="NCBI Taxonomy" id="35703"/>
    <lineage>
        <taxon>Bacteria</taxon>
        <taxon>Pseudomonadati</taxon>
        <taxon>Pseudomonadota</taxon>
        <taxon>Gammaproteobacteria</taxon>
        <taxon>Enterobacterales</taxon>
        <taxon>Enterobacteriaceae</taxon>
        <taxon>Citrobacter</taxon>
    </lineage>
</organism>
<sequence>MTKHTIAGVDTQACIFDFLKKNPNKTSAQISQNLGISQNVVDLAIKKLIKGGFIEFKKNNFSKSIKKIKEMRNAK</sequence>
<evidence type="ECO:0000313" key="1">
    <source>
        <dbReference type="EMBL" id="MBE0126743.1"/>
    </source>
</evidence>